<dbReference type="CDD" id="cd01427">
    <property type="entry name" value="HAD_like"/>
    <property type="match status" value="1"/>
</dbReference>
<dbReference type="OrthoDB" id="9785423at2"/>
<keyword evidence="1" id="KW-0378">Hydrolase</keyword>
<dbReference type="STRING" id="1678841.TBC1_11234"/>
<dbReference type="PATRIC" id="fig|1678841.3.peg.272"/>
<dbReference type="InterPro" id="IPR023214">
    <property type="entry name" value="HAD_sf"/>
</dbReference>
<organism evidence="1">
    <name type="scientific">Lentimicrobium saccharophilum</name>
    <dbReference type="NCBI Taxonomy" id="1678841"/>
    <lineage>
        <taxon>Bacteria</taxon>
        <taxon>Pseudomonadati</taxon>
        <taxon>Bacteroidota</taxon>
        <taxon>Bacteroidia</taxon>
        <taxon>Bacteroidales</taxon>
        <taxon>Lentimicrobiaceae</taxon>
        <taxon>Lentimicrobium</taxon>
    </lineage>
</organism>
<accession>A0A0S7BNP3</accession>
<protein>
    <submittedName>
        <fullName evidence="1">Haloacid dehalogenase-like hydrolase</fullName>
    </submittedName>
</protein>
<dbReference type="RefSeq" id="WP_062037305.1">
    <property type="nucleotide sequence ID" value="NZ_DF968182.1"/>
</dbReference>
<keyword evidence="2" id="KW-1185">Reference proteome</keyword>
<reference evidence="1" key="1">
    <citation type="journal article" date="2015" name="Genome Announc.">
        <title>Draft Genome Sequence of Bacteroidales Strain TBC1, a Novel Isolate from a Methanogenic Wastewater Treatment System.</title>
        <authorList>
            <person name="Tourlousse D.M."/>
            <person name="Matsuura N."/>
            <person name="Sun L."/>
            <person name="Toyonaga M."/>
            <person name="Kuroda K."/>
            <person name="Ohashi A."/>
            <person name="Cruz R."/>
            <person name="Yamaguchi T."/>
            <person name="Sekiguchi Y."/>
        </authorList>
    </citation>
    <scope>NUCLEOTIDE SEQUENCE [LARGE SCALE GENOMIC DNA]</scope>
    <source>
        <strain evidence="1">TBC1</strain>
    </source>
</reference>
<dbReference type="AlphaFoldDB" id="A0A0S7BNP3"/>
<dbReference type="GO" id="GO:0016787">
    <property type="term" value="F:hydrolase activity"/>
    <property type="evidence" value="ECO:0007669"/>
    <property type="project" value="UniProtKB-KW"/>
</dbReference>
<proteinExistence type="predicted"/>
<evidence type="ECO:0000313" key="1">
    <source>
        <dbReference type="EMBL" id="GAP42106.1"/>
    </source>
</evidence>
<dbReference type="Pfam" id="PF12710">
    <property type="entry name" value="HAD"/>
    <property type="match status" value="1"/>
</dbReference>
<sequence>MSTKPITIAIAYDFDGTLAPGNMQEHTFLPSLKIPAAEFWAHANQIAKDNDMDEILAYMQLSLDEARRRDLPIRRSDFEQYGSGITFFKGVESWFGRINAYAAELGVKAEHYIISSGLREFISGTPIAKHFTNIYASGYRYDANGVAVWPALAINYTNKTQYLFRINKGISNSFDNTLINKYLPEEERPVPFRQMIYIGDGETDVPAMKMIKYQGGTAIAVYNPGIKSTRDKPSPRRNCENLIRQNRASYIAPADYTEGSPLDRLIRLVIGKIKTEVELKGFTL</sequence>
<evidence type="ECO:0000313" key="2">
    <source>
        <dbReference type="Proteomes" id="UP000053091"/>
    </source>
</evidence>
<dbReference type="Gene3D" id="3.40.50.1000">
    <property type="entry name" value="HAD superfamily/HAD-like"/>
    <property type="match status" value="1"/>
</dbReference>
<dbReference type="EMBL" id="DF968182">
    <property type="protein sequence ID" value="GAP42106.1"/>
    <property type="molecule type" value="Genomic_DNA"/>
</dbReference>
<name>A0A0S7BNP3_9BACT</name>
<gene>
    <name evidence="1" type="ORF">TBC1_11234</name>
</gene>
<dbReference type="Proteomes" id="UP000053091">
    <property type="component" value="Unassembled WGS sequence"/>
</dbReference>
<dbReference type="InterPro" id="IPR036412">
    <property type="entry name" value="HAD-like_sf"/>
</dbReference>
<dbReference type="SUPFAM" id="SSF56784">
    <property type="entry name" value="HAD-like"/>
    <property type="match status" value="1"/>
</dbReference>